<feature type="transmembrane region" description="Helical" evidence="10">
    <location>
        <begin position="386"/>
        <end position="409"/>
    </location>
</feature>
<reference evidence="12" key="1">
    <citation type="submission" date="2016-10" db="EMBL/GenBank/DDBJ databases">
        <title>The complete genome sequence of the rumen bacterium Butyrivibrio hungatei MB2003.</title>
        <authorList>
            <person name="Palevich N."/>
            <person name="Kelly W.J."/>
            <person name="Leahy S.C."/>
            <person name="Altermann E."/>
            <person name="Rakonjac J."/>
            <person name="Attwood G.T."/>
        </authorList>
    </citation>
    <scope>NUCLEOTIDE SEQUENCE [LARGE SCALE GENOMIC DNA]</scope>
    <source>
        <strain evidence="12">MB2003</strain>
    </source>
</reference>
<comment type="subcellular location">
    <subcellularLocation>
        <location evidence="1">Cell membrane</location>
        <topology evidence="1">Multi-pass membrane protein</topology>
    </subcellularLocation>
</comment>
<dbReference type="InterPro" id="IPR002528">
    <property type="entry name" value="MATE_fam"/>
</dbReference>
<dbReference type="PIRSF" id="PIRSF006603">
    <property type="entry name" value="DinF"/>
    <property type="match status" value="1"/>
</dbReference>
<dbReference type="PANTHER" id="PTHR43823:SF3">
    <property type="entry name" value="MULTIDRUG EXPORT PROTEIN MEPA"/>
    <property type="match status" value="1"/>
</dbReference>
<dbReference type="AlphaFoldDB" id="A0A1D9P3T9"/>
<evidence type="ECO:0000256" key="10">
    <source>
        <dbReference type="SAM" id="Phobius"/>
    </source>
</evidence>
<organism evidence="11 12">
    <name type="scientific">Butyrivibrio hungatei</name>
    <dbReference type="NCBI Taxonomy" id="185008"/>
    <lineage>
        <taxon>Bacteria</taxon>
        <taxon>Bacillati</taxon>
        <taxon>Bacillota</taxon>
        <taxon>Clostridia</taxon>
        <taxon>Lachnospirales</taxon>
        <taxon>Lachnospiraceae</taxon>
        <taxon>Butyrivibrio</taxon>
    </lineage>
</organism>
<evidence type="ECO:0000256" key="9">
    <source>
        <dbReference type="ARBA" id="ARBA00023251"/>
    </source>
</evidence>
<evidence type="ECO:0000313" key="12">
    <source>
        <dbReference type="Proteomes" id="UP000179284"/>
    </source>
</evidence>
<evidence type="ECO:0000256" key="7">
    <source>
        <dbReference type="ARBA" id="ARBA00022989"/>
    </source>
</evidence>
<evidence type="ECO:0000256" key="6">
    <source>
        <dbReference type="ARBA" id="ARBA00022692"/>
    </source>
</evidence>
<dbReference type="InterPro" id="IPR051327">
    <property type="entry name" value="MATE_MepA_subfamily"/>
</dbReference>
<protein>
    <recommendedName>
        <fullName evidence="3">Multidrug export protein MepA</fullName>
    </recommendedName>
</protein>
<feature type="transmembrane region" description="Helical" evidence="10">
    <location>
        <begin position="20"/>
        <end position="42"/>
    </location>
</feature>
<dbReference type="GO" id="GO:0042910">
    <property type="term" value="F:xenobiotic transmembrane transporter activity"/>
    <property type="evidence" value="ECO:0007669"/>
    <property type="project" value="InterPro"/>
</dbReference>
<accession>A0A1D9P3T9</accession>
<feature type="transmembrane region" description="Helical" evidence="10">
    <location>
        <begin position="194"/>
        <end position="214"/>
    </location>
</feature>
<keyword evidence="4" id="KW-0813">Transport</keyword>
<evidence type="ECO:0000256" key="8">
    <source>
        <dbReference type="ARBA" id="ARBA00023136"/>
    </source>
</evidence>
<feature type="transmembrane region" description="Helical" evidence="10">
    <location>
        <begin position="355"/>
        <end position="374"/>
    </location>
</feature>
<feature type="transmembrane region" description="Helical" evidence="10">
    <location>
        <begin position="270"/>
        <end position="292"/>
    </location>
</feature>
<feature type="transmembrane region" description="Helical" evidence="10">
    <location>
        <begin position="415"/>
        <end position="437"/>
    </location>
</feature>
<keyword evidence="6 10" id="KW-0812">Transmembrane</keyword>
<evidence type="ECO:0000256" key="1">
    <source>
        <dbReference type="ARBA" id="ARBA00004651"/>
    </source>
</evidence>
<feature type="transmembrane region" description="Helical" evidence="10">
    <location>
        <begin position="48"/>
        <end position="73"/>
    </location>
</feature>
<dbReference type="PANTHER" id="PTHR43823">
    <property type="entry name" value="SPORULATION PROTEIN YKVU"/>
    <property type="match status" value="1"/>
</dbReference>
<evidence type="ECO:0000256" key="2">
    <source>
        <dbReference type="ARBA" id="ARBA00008417"/>
    </source>
</evidence>
<keyword evidence="5" id="KW-1003">Cell membrane</keyword>
<evidence type="ECO:0000313" key="11">
    <source>
        <dbReference type="EMBL" id="AOZ97152.1"/>
    </source>
</evidence>
<dbReference type="Proteomes" id="UP000179284">
    <property type="component" value="Chromosome I"/>
</dbReference>
<name>A0A1D9P3T9_9FIRM</name>
<dbReference type="Pfam" id="PF01554">
    <property type="entry name" value="MatE"/>
    <property type="match status" value="2"/>
</dbReference>
<dbReference type="GO" id="GO:0015297">
    <property type="term" value="F:antiporter activity"/>
    <property type="evidence" value="ECO:0007669"/>
    <property type="project" value="InterPro"/>
</dbReference>
<proteinExistence type="inferred from homology"/>
<feature type="transmembrane region" description="Helical" evidence="10">
    <location>
        <begin position="226"/>
        <end position="250"/>
    </location>
</feature>
<evidence type="ECO:0000256" key="3">
    <source>
        <dbReference type="ARBA" id="ARBA00022106"/>
    </source>
</evidence>
<dbReference type="CDD" id="cd13143">
    <property type="entry name" value="MATE_MepA_like"/>
    <property type="match status" value="1"/>
</dbReference>
<sequence length="443" mass="47530">MQNDLFEKEAIPKAYMKMALPVVMGMVVTLVYNLVDTYFIALTGNTNLIAGISLCAPLFTLLLAIGDIFGIGGSSVISRILGAHDTDDARKKSVLCFYSAIITGLVFTVIMLAFKKQILMVLGSTAQTYAYADQYYSWLILGSTFVIFSLVPSNLLRAEGMSLQSMIGSIIGTVVNMILDPIFIFGLGMGAAGAAIATVIGYIVTCVFFVVIIVKKSNVLSMDFRMFSLDAASFGSILAIGLPSSITNLMQTVGITLTNRFLQPYGDDNIAIMGIVLKIVNIALLVIVGLAFGGQPLIGYNYGAGLKDRLKKILAFGMAVTGGTGIVFLVLLSAFANGLIARFLTDPEMIKMGVMMLRMQLLGMPLMGVCLIVICSFQATGKATGAFVLSACRQGIVFLPVMIVLSLMMGLNGVISAQFVSDIFTTVVAFVLFKVFLWKEIFD</sequence>
<keyword evidence="9" id="KW-0046">Antibiotic resistance</keyword>
<keyword evidence="7 10" id="KW-1133">Transmembrane helix</keyword>
<feature type="transmembrane region" description="Helical" evidence="10">
    <location>
        <begin position="135"/>
        <end position="155"/>
    </location>
</feature>
<feature type="transmembrane region" description="Helical" evidence="10">
    <location>
        <begin position="94"/>
        <end position="115"/>
    </location>
</feature>
<feature type="transmembrane region" description="Helical" evidence="10">
    <location>
        <begin position="167"/>
        <end position="188"/>
    </location>
</feature>
<dbReference type="InterPro" id="IPR045070">
    <property type="entry name" value="MATE_MepA-like"/>
</dbReference>
<evidence type="ECO:0000256" key="5">
    <source>
        <dbReference type="ARBA" id="ARBA00022475"/>
    </source>
</evidence>
<dbReference type="KEGG" id="bhu:bhn_I2119"/>
<keyword evidence="12" id="KW-1185">Reference proteome</keyword>
<dbReference type="OrthoDB" id="9811110at2"/>
<dbReference type="EMBL" id="CP017831">
    <property type="protein sequence ID" value="AOZ97152.1"/>
    <property type="molecule type" value="Genomic_DNA"/>
</dbReference>
<gene>
    <name evidence="11" type="ORF">bhn_I2119</name>
</gene>
<feature type="transmembrane region" description="Helical" evidence="10">
    <location>
        <begin position="313"/>
        <end position="335"/>
    </location>
</feature>
<keyword evidence="8 10" id="KW-0472">Membrane</keyword>
<dbReference type="GO" id="GO:0046677">
    <property type="term" value="P:response to antibiotic"/>
    <property type="evidence" value="ECO:0007669"/>
    <property type="project" value="UniProtKB-KW"/>
</dbReference>
<evidence type="ECO:0000256" key="4">
    <source>
        <dbReference type="ARBA" id="ARBA00022448"/>
    </source>
</evidence>
<dbReference type="InterPro" id="IPR048279">
    <property type="entry name" value="MdtK-like"/>
</dbReference>
<dbReference type="NCBIfam" id="TIGR00797">
    <property type="entry name" value="matE"/>
    <property type="match status" value="1"/>
</dbReference>
<comment type="similarity">
    <text evidence="2">Belongs to the multi antimicrobial extrusion (MATE) (TC 2.A.66.1) family. MepA subfamily.</text>
</comment>
<dbReference type="GO" id="GO:0005886">
    <property type="term" value="C:plasma membrane"/>
    <property type="evidence" value="ECO:0007669"/>
    <property type="project" value="UniProtKB-SubCell"/>
</dbReference>
<dbReference type="RefSeq" id="WP_071176773.1">
    <property type="nucleotide sequence ID" value="NZ_CP017831.1"/>
</dbReference>